<gene>
    <name evidence="1" type="ORF">PSHT_10170</name>
</gene>
<reference evidence="1 2" key="1">
    <citation type="submission" date="2017-12" db="EMBL/GenBank/DDBJ databases">
        <title>Gene loss provides genomic basis for host adaptation in cereal stripe rust fungi.</title>
        <authorList>
            <person name="Xia C."/>
        </authorList>
    </citation>
    <scope>NUCLEOTIDE SEQUENCE [LARGE SCALE GENOMIC DNA]</scope>
    <source>
        <strain evidence="1 2">93TX-2</strain>
    </source>
</reference>
<feature type="non-terminal residue" evidence="1">
    <location>
        <position position="99"/>
    </location>
</feature>
<comment type="caution">
    <text evidence="1">The sequence shown here is derived from an EMBL/GenBank/DDBJ whole genome shotgun (WGS) entry which is preliminary data.</text>
</comment>
<dbReference type="VEuPathDB" id="FungiDB:PSHT_10170"/>
<dbReference type="Proteomes" id="UP000238274">
    <property type="component" value="Unassembled WGS sequence"/>
</dbReference>
<reference evidence="2" key="3">
    <citation type="journal article" date="2018" name="Mol. Plant Microbe Interact.">
        <title>Genome sequence resources for the wheat stripe rust pathogen (Puccinia striiformis f. sp. tritici) and the barley stripe rust pathogen (Puccinia striiformis f. sp. hordei).</title>
        <authorList>
            <person name="Xia C."/>
            <person name="Wang M."/>
            <person name="Yin C."/>
            <person name="Cornejo O.E."/>
            <person name="Hulbert S.H."/>
            <person name="Chen X."/>
        </authorList>
    </citation>
    <scope>NUCLEOTIDE SEQUENCE [LARGE SCALE GENOMIC DNA]</scope>
    <source>
        <strain evidence="2">93TX-2</strain>
    </source>
</reference>
<sequence length="99" mass="11139">PTLTLSDVGWSTDHFLKAAQAYEVSPTQLLWKMDLFNSPHLTKFTLGDRPNHINFSSQAYGETCLKSITHTHQSSPCQASNNYANTTRQITTIQTQVQK</sequence>
<dbReference type="AlphaFoldDB" id="A0A2S4VBI1"/>
<keyword evidence="2" id="KW-1185">Reference proteome</keyword>
<protein>
    <submittedName>
        <fullName evidence="1">Uncharacterized protein</fullName>
    </submittedName>
</protein>
<name>A0A2S4VBI1_9BASI</name>
<accession>A0A2S4VBI1</accession>
<proteinExistence type="predicted"/>
<reference evidence="2" key="2">
    <citation type="journal article" date="2018" name="BMC Genomics">
        <title>Genomic insights into host adaptation between the wheat stripe rust pathogen (Puccinia striiformis f. sp. tritici) and the barley stripe rust pathogen (Puccinia striiformis f. sp. hordei).</title>
        <authorList>
            <person name="Xia C."/>
            <person name="Wang M."/>
            <person name="Yin C."/>
            <person name="Cornejo O.E."/>
            <person name="Hulbert S.H."/>
            <person name="Chen X."/>
        </authorList>
    </citation>
    <scope>NUCLEOTIDE SEQUENCE [LARGE SCALE GENOMIC DNA]</scope>
    <source>
        <strain evidence="2">93TX-2</strain>
    </source>
</reference>
<evidence type="ECO:0000313" key="2">
    <source>
        <dbReference type="Proteomes" id="UP000238274"/>
    </source>
</evidence>
<feature type="non-terminal residue" evidence="1">
    <location>
        <position position="1"/>
    </location>
</feature>
<dbReference type="EMBL" id="PKSM01000153">
    <property type="protein sequence ID" value="POW06871.1"/>
    <property type="molecule type" value="Genomic_DNA"/>
</dbReference>
<evidence type="ECO:0000313" key="1">
    <source>
        <dbReference type="EMBL" id="POW06871.1"/>
    </source>
</evidence>
<organism evidence="1 2">
    <name type="scientific">Puccinia striiformis</name>
    <dbReference type="NCBI Taxonomy" id="27350"/>
    <lineage>
        <taxon>Eukaryota</taxon>
        <taxon>Fungi</taxon>
        <taxon>Dikarya</taxon>
        <taxon>Basidiomycota</taxon>
        <taxon>Pucciniomycotina</taxon>
        <taxon>Pucciniomycetes</taxon>
        <taxon>Pucciniales</taxon>
        <taxon>Pucciniaceae</taxon>
        <taxon>Puccinia</taxon>
    </lineage>
</organism>